<organism evidence="1 2">
    <name type="scientific">Lolium multiflorum</name>
    <name type="common">Italian ryegrass</name>
    <name type="synonym">Lolium perenne subsp. multiflorum</name>
    <dbReference type="NCBI Taxonomy" id="4521"/>
    <lineage>
        <taxon>Eukaryota</taxon>
        <taxon>Viridiplantae</taxon>
        <taxon>Streptophyta</taxon>
        <taxon>Embryophyta</taxon>
        <taxon>Tracheophyta</taxon>
        <taxon>Spermatophyta</taxon>
        <taxon>Magnoliopsida</taxon>
        <taxon>Liliopsida</taxon>
        <taxon>Poales</taxon>
        <taxon>Poaceae</taxon>
        <taxon>BOP clade</taxon>
        <taxon>Pooideae</taxon>
        <taxon>Poodae</taxon>
        <taxon>Poeae</taxon>
        <taxon>Poeae Chloroplast Group 2 (Poeae type)</taxon>
        <taxon>Loliodinae</taxon>
        <taxon>Loliinae</taxon>
        <taxon>Lolium</taxon>
    </lineage>
</organism>
<reference evidence="1" key="1">
    <citation type="submission" date="2023-07" db="EMBL/GenBank/DDBJ databases">
        <title>A chromosome-level genome assembly of Lolium multiflorum.</title>
        <authorList>
            <person name="Chen Y."/>
            <person name="Copetti D."/>
            <person name="Kolliker R."/>
            <person name="Studer B."/>
        </authorList>
    </citation>
    <scope>NUCLEOTIDE SEQUENCE</scope>
    <source>
        <strain evidence="1">02402/16</strain>
        <tissue evidence="1">Leaf</tissue>
    </source>
</reference>
<keyword evidence="2" id="KW-1185">Reference proteome</keyword>
<name>A0AAD8WAK8_LOLMU</name>
<sequence>MVGDGRLTYFWRDRWIGGYTAEELAPEVFAMVATRRKNTRLVAEALQGDAWIDDISGAMTEELWRQCLVLWEAVEDVERDVSTPDRILWKGAESGIYSAKCTYEMLCQGSVWCRVLHSAGLRMADPGSTGNLQRWWTEARKRVRKFDRKRFDSMVISTAWTIWKQRNARAFRNNREQKTVDQMVTQIRDDFHMWERARRGVRLDVARE</sequence>
<dbReference type="AlphaFoldDB" id="A0AAD8WAK8"/>
<gene>
    <name evidence="1" type="ORF">QYE76_067068</name>
</gene>
<protein>
    <submittedName>
        <fullName evidence="1">Uncharacterized protein</fullName>
    </submittedName>
</protein>
<evidence type="ECO:0000313" key="1">
    <source>
        <dbReference type="EMBL" id="KAK1649263.1"/>
    </source>
</evidence>
<evidence type="ECO:0000313" key="2">
    <source>
        <dbReference type="Proteomes" id="UP001231189"/>
    </source>
</evidence>
<dbReference type="EMBL" id="JAUUTY010000004">
    <property type="protein sequence ID" value="KAK1649263.1"/>
    <property type="molecule type" value="Genomic_DNA"/>
</dbReference>
<accession>A0AAD8WAK8</accession>
<dbReference type="Proteomes" id="UP001231189">
    <property type="component" value="Unassembled WGS sequence"/>
</dbReference>
<proteinExistence type="predicted"/>
<comment type="caution">
    <text evidence="1">The sequence shown here is derived from an EMBL/GenBank/DDBJ whole genome shotgun (WGS) entry which is preliminary data.</text>
</comment>